<evidence type="ECO:0000313" key="2">
    <source>
        <dbReference type="Proteomes" id="UP000238479"/>
    </source>
</evidence>
<protein>
    <submittedName>
        <fullName evidence="1">Uncharacterized protein</fullName>
    </submittedName>
</protein>
<reference evidence="1 2" key="1">
    <citation type="journal article" date="2018" name="Nat. Genet.">
        <title>The Rosa genome provides new insights in the design of modern roses.</title>
        <authorList>
            <person name="Bendahmane M."/>
        </authorList>
    </citation>
    <scope>NUCLEOTIDE SEQUENCE [LARGE SCALE GENOMIC DNA]</scope>
    <source>
        <strain evidence="2">cv. Old Blush</strain>
    </source>
</reference>
<dbReference type="EMBL" id="PDCK01000044">
    <property type="protein sequence ID" value="PRQ22967.1"/>
    <property type="molecule type" value="Genomic_DNA"/>
</dbReference>
<sequence>MVNFLEIAVGLEASRQDCIWVFEKIDNFITYPWPEGTYIRCYLIRSLSICSSTPVSSSSILYSVCLAMETKSCEKLNILFFLYMAQGHIIPSHI</sequence>
<name>A0A2P6PM15_ROSCH</name>
<accession>A0A2P6PM15</accession>
<dbReference type="AlphaFoldDB" id="A0A2P6PM15"/>
<organism evidence="1 2">
    <name type="scientific">Rosa chinensis</name>
    <name type="common">China rose</name>
    <dbReference type="NCBI Taxonomy" id="74649"/>
    <lineage>
        <taxon>Eukaryota</taxon>
        <taxon>Viridiplantae</taxon>
        <taxon>Streptophyta</taxon>
        <taxon>Embryophyta</taxon>
        <taxon>Tracheophyta</taxon>
        <taxon>Spermatophyta</taxon>
        <taxon>Magnoliopsida</taxon>
        <taxon>eudicotyledons</taxon>
        <taxon>Gunneridae</taxon>
        <taxon>Pentapetalae</taxon>
        <taxon>rosids</taxon>
        <taxon>fabids</taxon>
        <taxon>Rosales</taxon>
        <taxon>Rosaceae</taxon>
        <taxon>Rosoideae</taxon>
        <taxon>Rosoideae incertae sedis</taxon>
        <taxon>Rosa</taxon>
    </lineage>
</organism>
<dbReference type="Gramene" id="PRQ22967">
    <property type="protein sequence ID" value="PRQ22967"/>
    <property type="gene ID" value="RchiOBHm_Chr6g0256061"/>
</dbReference>
<gene>
    <name evidence="1" type="ORF">RchiOBHm_Chr6g0256061</name>
</gene>
<proteinExistence type="predicted"/>
<keyword evidence="2" id="KW-1185">Reference proteome</keyword>
<dbReference type="Proteomes" id="UP000238479">
    <property type="component" value="Chromosome 6"/>
</dbReference>
<evidence type="ECO:0000313" key="1">
    <source>
        <dbReference type="EMBL" id="PRQ22967.1"/>
    </source>
</evidence>
<comment type="caution">
    <text evidence="1">The sequence shown here is derived from an EMBL/GenBank/DDBJ whole genome shotgun (WGS) entry which is preliminary data.</text>
</comment>